<evidence type="ECO:0000256" key="7">
    <source>
        <dbReference type="SAM" id="Phobius"/>
    </source>
</evidence>
<evidence type="ECO:0000259" key="8">
    <source>
        <dbReference type="Pfam" id="PF02687"/>
    </source>
</evidence>
<reference evidence="11" key="1">
    <citation type="journal article" date="2010" name="Environ. Microbiol.">
        <title>The genome of Syntrophomonas wolfei: new insights into syntrophic metabolism and biohydrogen production.</title>
        <authorList>
            <person name="Sieber J.R."/>
            <person name="Sims D.R."/>
            <person name="Han C."/>
            <person name="Kim E."/>
            <person name="Lykidis A."/>
            <person name="Lapidus A.L."/>
            <person name="McDonnald E."/>
            <person name="Rohlin L."/>
            <person name="Culley D.E."/>
            <person name="Gunsalus R."/>
            <person name="McInerney M.J."/>
        </authorList>
    </citation>
    <scope>NUCLEOTIDE SEQUENCE [LARGE SCALE GENOMIC DNA]</scope>
    <source>
        <strain evidence="11">DSM 2245B / Goettingen</strain>
    </source>
</reference>
<keyword evidence="3 7" id="KW-0812">Transmembrane</keyword>
<sequence length="394" mass="43014">MNIGELILVAIESIKSNKLRSFLTTLGIVIGIAAVIAVVGIGQGGRAMLMQEMEKFGTNMFGIWVNYRDGESFRLDDLQINDITVIKENVPQVKYLAPASYGQMQLRGSKGHKSVQVIGTTADYAQVRNLETVWGRFIRDDDAAVGRRVIVLDERTALKLFGPGNPVGKKVMLMSNSAVVVGVIKSDSSMLGFNSQQIAYLPWSFLSRLNGWEVIHELQGSASSKEEVEAAMNLSKKILERRHHAPNHYYAYSLEQEMESANKVTGIMTLVIGCIAGISLLVGGIGVMNIMLVSVTERTREIGIRMALGARRKDILVQFIIESIVLCLLGGFIGIILGYGGALLVARLAKWPPLVSGWTVLLAVGFSVAVGLFFGIYPANKASKMDPIEALRRD</sequence>
<evidence type="ECO:0000313" key="11">
    <source>
        <dbReference type="Proteomes" id="UP000001968"/>
    </source>
</evidence>
<dbReference type="GO" id="GO:0005886">
    <property type="term" value="C:plasma membrane"/>
    <property type="evidence" value="ECO:0007669"/>
    <property type="project" value="UniProtKB-SubCell"/>
</dbReference>
<feature type="transmembrane region" description="Helical" evidence="7">
    <location>
        <begin position="21"/>
        <end position="42"/>
    </location>
</feature>
<dbReference type="InterPro" id="IPR025857">
    <property type="entry name" value="MacB_PCD"/>
</dbReference>
<dbReference type="RefSeq" id="WP_011641831.1">
    <property type="nucleotide sequence ID" value="NC_008346.1"/>
</dbReference>
<gene>
    <name evidence="10" type="ordered locus">Swol_2458</name>
</gene>
<dbReference type="Pfam" id="PF02687">
    <property type="entry name" value="FtsX"/>
    <property type="match status" value="1"/>
</dbReference>
<feature type="domain" description="ABC3 transporter permease C-terminal" evidence="8">
    <location>
        <begin position="274"/>
        <end position="387"/>
    </location>
</feature>
<feature type="domain" description="MacB-like periplasmic core" evidence="9">
    <location>
        <begin position="21"/>
        <end position="232"/>
    </location>
</feature>
<evidence type="ECO:0000256" key="4">
    <source>
        <dbReference type="ARBA" id="ARBA00022989"/>
    </source>
</evidence>
<dbReference type="InterPro" id="IPR003838">
    <property type="entry name" value="ABC3_permease_C"/>
</dbReference>
<feature type="transmembrane region" description="Helical" evidence="7">
    <location>
        <begin position="357"/>
        <end position="377"/>
    </location>
</feature>
<dbReference type="InterPro" id="IPR050250">
    <property type="entry name" value="Macrolide_Exporter_MacB"/>
</dbReference>
<keyword evidence="11" id="KW-1185">Reference proteome</keyword>
<proteinExistence type="inferred from homology"/>
<protein>
    <recommendedName>
        <fullName evidence="12">ABC transporter permease</fullName>
    </recommendedName>
</protein>
<dbReference type="GO" id="GO:0022857">
    <property type="term" value="F:transmembrane transporter activity"/>
    <property type="evidence" value="ECO:0007669"/>
    <property type="project" value="TreeGrafter"/>
</dbReference>
<evidence type="ECO:0000256" key="5">
    <source>
        <dbReference type="ARBA" id="ARBA00023136"/>
    </source>
</evidence>
<evidence type="ECO:0000256" key="2">
    <source>
        <dbReference type="ARBA" id="ARBA00022475"/>
    </source>
</evidence>
<comment type="subcellular location">
    <subcellularLocation>
        <location evidence="1">Cell membrane</location>
        <topology evidence="1">Multi-pass membrane protein</topology>
    </subcellularLocation>
</comment>
<organism evidence="10 11">
    <name type="scientific">Syntrophomonas wolfei subsp. wolfei (strain DSM 2245B / Goettingen)</name>
    <dbReference type="NCBI Taxonomy" id="335541"/>
    <lineage>
        <taxon>Bacteria</taxon>
        <taxon>Bacillati</taxon>
        <taxon>Bacillota</taxon>
        <taxon>Clostridia</taxon>
        <taxon>Eubacteriales</taxon>
        <taxon>Syntrophomonadaceae</taxon>
        <taxon>Syntrophomonas</taxon>
    </lineage>
</organism>
<evidence type="ECO:0000256" key="1">
    <source>
        <dbReference type="ARBA" id="ARBA00004651"/>
    </source>
</evidence>
<feature type="transmembrane region" description="Helical" evidence="7">
    <location>
        <begin position="315"/>
        <end position="337"/>
    </location>
</feature>
<evidence type="ECO:0000256" key="3">
    <source>
        <dbReference type="ARBA" id="ARBA00022692"/>
    </source>
</evidence>
<keyword evidence="2" id="KW-1003">Cell membrane</keyword>
<comment type="similarity">
    <text evidence="6">Belongs to the ABC-4 integral membrane protein family.</text>
</comment>
<dbReference type="PANTHER" id="PTHR30572">
    <property type="entry name" value="MEMBRANE COMPONENT OF TRANSPORTER-RELATED"/>
    <property type="match status" value="1"/>
</dbReference>
<dbReference type="EMBL" id="CP000448">
    <property type="protein sequence ID" value="ABI69747.1"/>
    <property type="molecule type" value="Genomic_DNA"/>
</dbReference>
<dbReference type="OrthoDB" id="9770036at2"/>
<dbReference type="Proteomes" id="UP000001968">
    <property type="component" value="Chromosome"/>
</dbReference>
<dbReference type="AlphaFoldDB" id="Q0AU57"/>
<dbReference type="KEGG" id="swo:Swol_2458"/>
<evidence type="ECO:0000259" key="9">
    <source>
        <dbReference type="Pfam" id="PF12704"/>
    </source>
</evidence>
<feature type="transmembrane region" description="Helical" evidence="7">
    <location>
        <begin position="267"/>
        <end position="294"/>
    </location>
</feature>
<evidence type="ECO:0000313" key="10">
    <source>
        <dbReference type="EMBL" id="ABI69747.1"/>
    </source>
</evidence>
<keyword evidence="5 7" id="KW-0472">Membrane</keyword>
<dbReference type="HOGENOM" id="CLU_000604_8_0_9"/>
<evidence type="ECO:0008006" key="12">
    <source>
        <dbReference type="Google" id="ProtNLM"/>
    </source>
</evidence>
<accession>Q0AU57</accession>
<dbReference type="eggNOG" id="COG0577">
    <property type="taxonomic scope" value="Bacteria"/>
</dbReference>
<dbReference type="STRING" id="335541.Swol_2458"/>
<evidence type="ECO:0000256" key="6">
    <source>
        <dbReference type="ARBA" id="ARBA00038076"/>
    </source>
</evidence>
<dbReference type="PANTHER" id="PTHR30572:SF4">
    <property type="entry name" value="ABC TRANSPORTER PERMEASE YTRF"/>
    <property type="match status" value="1"/>
</dbReference>
<keyword evidence="4 7" id="KW-1133">Transmembrane helix</keyword>
<dbReference type="Pfam" id="PF12704">
    <property type="entry name" value="MacB_PCD"/>
    <property type="match status" value="1"/>
</dbReference>
<name>Q0AU57_SYNWW</name>